<evidence type="ECO:0000313" key="4">
    <source>
        <dbReference type="WBParaSite" id="Gr19_v10_g2338.t1"/>
    </source>
</evidence>
<organism evidence="3 4">
    <name type="scientific">Globodera rostochiensis</name>
    <name type="common">Golden nematode worm</name>
    <name type="synonym">Heterodera rostochiensis</name>
    <dbReference type="NCBI Taxonomy" id="31243"/>
    <lineage>
        <taxon>Eukaryota</taxon>
        <taxon>Metazoa</taxon>
        <taxon>Ecdysozoa</taxon>
        <taxon>Nematoda</taxon>
        <taxon>Chromadorea</taxon>
        <taxon>Rhabditida</taxon>
        <taxon>Tylenchina</taxon>
        <taxon>Tylenchomorpha</taxon>
        <taxon>Tylenchoidea</taxon>
        <taxon>Heteroderidae</taxon>
        <taxon>Heteroderinae</taxon>
        <taxon>Globodera</taxon>
    </lineage>
</organism>
<dbReference type="Proteomes" id="UP000887572">
    <property type="component" value="Unplaced"/>
</dbReference>
<dbReference type="WBParaSite" id="Gr19_v10_g2338.t1">
    <property type="protein sequence ID" value="Gr19_v10_g2338.t1"/>
    <property type="gene ID" value="Gr19_v10_g2338"/>
</dbReference>
<feature type="signal peptide" evidence="2">
    <location>
        <begin position="1"/>
        <end position="20"/>
    </location>
</feature>
<evidence type="ECO:0000256" key="1">
    <source>
        <dbReference type="SAM" id="Phobius"/>
    </source>
</evidence>
<sequence>MCVILMLLATLLYATSTVNAFDCLTGLSLKVKVPSETNSNGGNVNIWNMKKCPAGVERCMKAICTLDSEAMREVAPGKPIPDGTDTTMTVKGCMPSTEEGKCELPDKADGQDLRKIKKYCDVSCNTENKMPITTEATNGGGKTVEQRAKNLCVFGTAAAILAFIAAFFLRWTD</sequence>
<keyword evidence="1" id="KW-0812">Transmembrane</keyword>
<proteinExistence type="predicted"/>
<evidence type="ECO:0000313" key="3">
    <source>
        <dbReference type="Proteomes" id="UP000887572"/>
    </source>
</evidence>
<accession>A0A914HL55</accession>
<keyword evidence="3" id="KW-1185">Reference proteome</keyword>
<name>A0A914HL55_GLORO</name>
<feature type="transmembrane region" description="Helical" evidence="1">
    <location>
        <begin position="153"/>
        <end position="171"/>
    </location>
</feature>
<keyword evidence="1" id="KW-0472">Membrane</keyword>
<keyword evidence="1" id="KW-1133">Transmembrane helix</keyword>
<feature type="chain" id="PRO_5037962832" evidence="2">
    <location>
        <begin position="21"/>
        <end position="173"/>
    </location>
</feature>
<evidence type="ECO:0000256" key="2">
    <source>
        <dbReference type="SAM" id="SignalP"/>
    </source>
</evidence>
<keyword evidence="2" id="KW-0732">Signal</keyword>
<dbReference type="AlphaFoldDB" id="A0A914HL55"/>
<protein>
    <submittedName>
        <fullName evidence="4">Uncharacterized protein</fullName>
    </submittedName>
</protein>
<reference evidence="4" key="1">
    <citation type="submission" date="2022-11" db="UniProtKB">
        <authorList>
            <consortium name="WormBaseParasite"/>
        </authorList>
    </citation>
    <scope>IDENTIFICATION</scope>
</reference>